<dbReference type="Proteomes" id="UP000035680">
    <property type="component" value="Unassembled WGS sequence"/>
</dbReference>
<evidence type="ECO:0000313" key="1">
    <source>
        <dbReference type="Proteomes" id="UP000035680"/>
    </source>
</evidence>
<name>A0A0K0G5X5_STRVS</name>
<reference evidence="2" key="2">
    <citation type="submission" date="2015-08" db="UniProtKB">
        <authorList>
            <consortium name="WormBaseParasite"/>
        </authorList>
    </citation>
    <scope>IDENTIFICATION</scope>
</reference>
<dbReference type="WBParaSite" id="SVE_2015100.1">
    <property type="protein sequence ID" value="SVE_2015100.1"/>
    <property type="gene ID" value="SVE_2015100"/>
</dbReference>
<keyword evidence="1" id="KW-1185">Reference proteome</keyword>
<proteinExistence type="predicted"/>
<sequence length="157" mass="18187">IDLALKKSEFFYERKCIEKNTSALTSYFEKVVNFICDKLNMNDNLVSPFSSIGVNKNGIFSTIENEIVSYIVSIGGITLFKTLSFRDVIFYFCIHIVVLRHLIITERCRFFYKLVCHLASIPVYAKKNRGKKFELPERIVDKINIETVGIVDFAMEH</sequence>
<protein>
    <submittedName>
        <fullName evidence="2">DNA-directed RNA polymerase</fullName>
    </submittedName>
</protein>
<evidence type="ECO:0000313" key="2">
    <source>
        <dbReference type="WBParaSite" id="SVE_2015100.1"/>
    </source>
</evidence>
<organism evidence="1 2">
    <name type="scientific">Strongyloides venezuelensis</name>
    <name type="common">Threadworm</name>
    <dbReference type="NCBI Taxonomy" id="75913"/>
    <lineage>
        <taxon>Eukaryota</taxon>
        <taxon>Metazoa</taxon>
        <taxon>Ecdysozoa</taxon>
        <taxon>Nematoda</taxon>
        <taxon>Chromadorea</taxon>
        <taxon>Rhabditida</taxon>
        <taxon>Tylenchina</taxon>
        <taxon>Panagrolaimomorpha</taxon>
        <taxon>Strongyloidoidea</taxon>
        <taxon>Strongyloididae</taxon>
        <taxon>Strongyloides</taxon>
    </lineage>
</organism>
<reference evidence="1" key="1">
    <citation type="submission" date="2014-07" db="EMBL/GenBank/DDBJ databases">
        <authorList>
            <person name="Martin A.A"/>
            <person name="De Silva N."/>
        </authorList>
    </citation>
    <scope>NUCLEOTIDE SEQUENCE</scope>
</reference>
<dbReference type="AlphaFoldDB" id="A0A0K0G5X5"/>
<accession>A0A0K0G5X5</accession>